<protein>
    <submittedName>
        <fullName evidence="2">Uncharacterized protein</fullName>
    </submittedName>
</protein>
<keyword evidence="1" id="KW-0472">Membrane</keyword>
<accession>A0ABV9WMW9</accession>
<organism evidence="2 3">
    <name type="scientific">Streptomyces lienomycini</name>
    <dbReference type="NCBI Taxonomy" id="284035"/>
    <lineage>
        <taxon>Bacteria</taxon>
        <taxon>Bacillati</taxon>
        <taxon>Actinomycetota</taxon>
        <taxon>Actinomycetes</taxon>
        <taxon>Kitasatosporales</taxon>
        <taxon>Streptomycetaceae</taxon>
        <taxon>Streptomyces</taxon>
    </lineage>
</organism>
<comment type="caution">
    <text evidence="2">The sequence shown here is derived from an EMBL/GenBank/DDBJ whole genome shotgun (WGS) entry which is preliminary data.</text>
</comment>
<evidence type="ECO:0000313" key="3">
    <source>
        <dbReference type="Proteomes" id="UP001595855"/>
    </source>
</evidence>
<dbReference type="Proteomes" id="UP001595855">
    <property type="component" value="Unassembled WGS sequence"/>
</dbReference>
<reference evidence="3" key="1">
    <citation type="journal article" date="2019" name="Int. J. Syst. Evol. Microbiol.">
        <title>The Global Catalogue of Microorganisms (GCM) 10K type strain sequencing project: providing services to taxonomists for standard genome sequencing and annotation.</title>
        <authorList>
            <consortium name="The Broad Institute Genomics Platform"/>
            <consortium name="The Broad Institute Genome Sequencing Center for Infectious Disease"/>
            <person name="Wu L."/>
            <person name="Ma J."/>
        </authorList>
    </citation>
    <scope>NUCLEOTIDE SEQUENCE [LARGE SCALE GENOMIC DNA]</scope>
    <source>
        <strain evidence="3">CGMCC 4.1542</strain>
    </source>
</reference>
<sequence>MTRHQESTQEQVATRAPRGRTRWWVVASILGAPALAVVGFVALLATWVLFGDG</sequence>
<dbReference type="EMBL" id="JBHSJO010000001">
    <property type="protein sequence ID" value="MFC5013390.1"/>
    <property type="molecule type" value="Genomic_DNA"/>
</dbReference>
<dbReference type="RefSeq" id="WP_271413744.1">
    <property type="nucleotide sequence ID" value="NZ_BAAATN010000014.1"/>
</dbReference>
<gene>
    <name evidence="2" type="ORF">ACFPRC_00710</name>
</gene>
<proteinExistence type="predicted"/>
<keyword evidence="1" id="KW-0812">Transmembrane</keyword>
<evidence type="ECO:0000313" key="2">
    <source>
        <dbReference type="EMBL" id="MFC5013390.1"/>
    </source>
</evidence>
<feature type="transmembrane region" description="Helical" evidence="1">
    <location>
        <begin position="23"/>
        <end position="50"/>
    </location>
</feature>
<keyword evidence="1" id="KW-1133">Transmembrane helix</keyword>
<evidence type="ECO:0000256" key="1">
    <source>
        <dbReference type="SAM" id="Phobius"/>
    </source>
</evidence>
<name>A0ABV9WMW9_9ACTN</name>
<keyword evidence="3" id="KW-1185">Reference proteome</keyword>